<dbReference type="PROSITE" id="PS50075">
    <property type="entry name" value="CARRIER"/>
    <property type="match status" value="1"/>
</dbReference>
<dbReference type="NCBIfam" id="NF002150">
    <property type="entry name" value="PRK00982.1-4"/>
    <property type="match status" value="1"/>
</dbReference>
<dbReference type="PATRIC" id="fig|759620.7.peg.318"/>
<dbReference type="InterPro" id="IPR003231">
    <property type="entry name" value="ACP"/>
</dbReference>
<dbReference type="RefSeq" id="WP_009495890.1">
    <property type="nucleotide sequence ID" value="NZ_CP009223.1"/>
</dbReference>
<evidence type="ECO:0000259" key="10">
    <source>
        <dbReference type="PROSITE" id="PS50075"/>
    </source>
</evidence>
<evidence type="ECO:0000256" key="1">
    <source>
        <dbReference type="ARBA" id="ARBA00022450"/>
    </source>
</evidence>
<feature type="domain" description="Carrier" evidence="10">
    <location>
        <begin position="4"/>
        <end position="78"/>
    </location>
</feature>
<protein>
    <recommendedName>
        <fullName evidence="7 8">Acyl carrier protein</fullName>
        <shortName evidence="7">ACP</shortName>
    </recommendedName>
</protein>
<dbReference type="Pfam" id="PF00550">
    <property type="entry name" value="PP-binding"/>
    <property type="match status" value="1"/>
</dbReference>
<dbReference type="KEGG" id="wct:WS74_0332"/>
<keyword evidence="12" id="KW-1185">Reference proteome</keyword>
<name>A0A075TY63_9LACO</name>
<dbReference type="SUPFAM" id="SSF47336">
    <property type="entry name" value="ACP-like"/>
    <property type="match status" value="1"/>
</dbReference>
<dbReference type="GO" id="GO:0009245">
    <property type="term" value="P:lipid A biosynthetic process"/>
    <property type="evidence" value="ECO:0007669"/>
    <property type="project" value="TreeGrafter"/>
</dbReference>
<dbReference type="PANTHER" id="PTHR20863">
    <property type="entry name" value="ACYL CARRIER PROTEIN"/>
    <property type="match status" value="1"/>
</dbReference>
<evidence type="ECO:0000256" key="8">
    <source>
        <dbReference type="NCBIfam" id="TIGR00517"/>
    </source>
</evidence>
<comment type="subcellular location">
    <subcellularLocation>
        <location evidence="7">Cytoplasm</location>
    </subcellularLocation>
</comment>
<comment type="function">
    <text evidence="7 9">Carrier of the growing fatty acid chain in fatty acid biosynthesis.</text>
</comment>
<gene>
    <name evidence="7" type="primary">acpP</name>
    <name evidence="11" type="ORF">WS74_0332</name>
</gene>
<dbReference type="GO" id="GO:0000036">
    <property type="term" value="F:acyl carrier activity"/>
    <property type="evidence" value="ECO:0007669"/>
    <property type="project" value="UniProtKB-UniRule"/>
</dbReference>
<evidence type="ECO:0000256" key="9">
    <source>
        <dbReference type="RuleBase" id="RU003545"/>
    </source>
</evidence>
<evidence type="ECO:0000256" key="3">
    <source>
        <dbReference type="ARBA" id="ARBA00022553"/>
    </source>
</evidence>
<feature type="modified residue" description="O-(pantetheine 4'-phosphoryl)serine" evidence="7">
    <location>
        <position position="39"/>
    </location>
</feature>
<proteinExistence type="inferred from homology"/>
<dbReference type="OrthoDB" id="9804551at2"/>
<keyword evidence="3 7" id="KW-0597">Phosphoprotein</keyword>
<comment type="similarity">
    <text evidence="7">Belongs to the acyl carrier protein (ACP) family.</text>
</comment>
<dbReference type="STRING" id="759620.WS105_0330"/>
<evidence type="ECO:0000256" key="7">
    <source>
        <dbReference type="HAMAP-Rule" id="MF_01217"/>
    </source>
</evidence>
<keyword evidence="2 7" id="KW-0444">Lipid biosynthesis</keyword>
<dbReference type="UniPathway" id="UPA00094"/>
<comment type="PTM">
    <text evidence="7">4'-phosphopantetheine is transferred from CoA to a specific serine of apo-ACP by AcpS. This modification is essential for activity because fatty acids are bound in thioester linkage to the sulfhydryl of the prosthetic group.</text>
</comment>
<reference evidence="11 12" key="1">
    <citation type="journal article" date="2014" name="Genome Announc.">
        <title>Complete Genome Sequences of Fish Pathogenic Weissella ceti Strains WS74 and WS105.</title>
        <authorList>
            <person name="Figueiredo H.C."/>
            <person name="Leal C.A."/>
            <person name="Dorella F.A."/>
            <person name="Carvalho A.F."/>
            <person name="Soares S.C."/>
            <person name="Pereira F.L."/>
            <person name="Azevedo V.A."/>
        </authorList>
    </citation>
    <scope>NUCLEOTIDE SEQUENCE [LARGE SCALE GENOMIC DNA]</scope>
    <source>
        <strain evidence="11 12">WS74</strain>
    </source>
</reference>
<evidence type="ECO:0000256" key="5">
    <source>
        <dbReference type="ARBA" id="ARBA00023098"/>
    </source>
</evidence>
<dbReference type="GO" id="GO:0005829">
    <property type="term" value="C:cytosol"/>
    <property type="evidence" value="ECO:0007669"/>
    <property type="project" value="TreeGrafter"/>
</dbReference>
<keyword evidence="1 7" id="KW-0596">Phosphopantetheine</keyword>
<evidence type="ECO:0000256" key="6">
    <source>
        <dbReference type="ARBA" id="ARBA00023160"/>
    </source>
</evidence>
<dbReference type="Gene3D" id="1.10.1200.10">
    <property type="entry name" value="ACP-like"/>
    <property type="match status" value="1"/>
</dbReference>
<comment type="PTM">
    <text evidence="9">4'-phosphopantetheine is transferred from CoA to a specific serine of apo-ACP by acpS.</text>
</comment>
<keyword evidence="7" id="KW-0963">Cytoplasm</keyword>
<dbReference type="HAMAP" id="MF_01217">
    <property type="entry name" value="Acyl_carrier"/>
    <property type="match status" value="1"/>
</dbReference>
<evidence type="ECO:0000313" key="11">
    <source>
        <dbReference type="EMBL" id="AIM62584.1"/>
    </source>
</evidence>
<dbReference type="NCBIfam" id="NF002148">
    <property type="entry name" value="PRK00982.1-2"/>
    <property type="match status" value="1"/>
</dbReference>
<evidence type="ECO:0000313" key="12">
    <source>
        <dbReference type="Proteomes" id="UP000029079"/>
    </source>
</evidence>
<keyword evidence="4 7" id="KW-0276">Fatty acid metabolism</keyword>
<evidence type="ECO:0000256" key="4">
    <source>
        <dbReference type="ARBA" id="ARBA00022832"/>
    </source>
</evidence>
<evidence type="ECO:0000256" key="2">
    <source>
        <dbReference type="ARBA" id="ARBA00022516"/>
    </source>
</evidence>
<dbReference type="EMBL" id="CP009223">
    <property type="protein sequence ID" value="AIM62584.1"/>
    <property type="molecule type" value="Genomic_DNA"/>
</dbReference>
<dbReference type="GO" id="GO:0016020">
    <property type="term" value="C:membrane"/>
    <property type="evidence" value="ECO:0007669"/>
    <property type="project" value="GOC"/>
</dbReference>
<dbReference type="PANTHER" id="PTHR20863:SF76">
    <property type="entry name" value="CARRIER DOMAIN-CONTAINING PROTEIN"/>
    <property type="match status" value="1"/>
</dbReference>
<organism evidence="11 12">
    <name type="scientific">Weissella ceti</name>
    <dbReference type="NCBI Taxonomy" id="759620"/>
    <lineage>
        <taxon>Bacteria</taxon>
        <taxon>Bacillati</taxon>
        <taxon>Bacillota</taxon>
        <taxon>Bacilli</taxon>
        <taxon>Lactobacillales</taxon>
        <taxon>Lactobacillaceae</taxon>
        <taxon>Weissella</taxon>
    </lineage>
</organism>
<dbReference type="Proteomes" id="UP000029079">
    <property type="component" value="Chromosome"/>
</dbReference>
<reference evidence="12" key="2">
    <citation type="submission" date="2014-08" db="EMBL/GenBank/DDBJ databases">
        <title>Complete genome of Weissella ceti strain WS74 isolated from diseased rainbow trout in Brazil.</title>
        <authorList>
            <person name="Figueiredo H.C.P."/>
            <person name="Leal C.A.G."/>
            <person name="Pereira F.L."/>
            <person name="Soares S.C."/>
            <person name="Dorella F.A."/>
            <person name="Carvalho A.F."/>
            <person name="Azevedo V.A.C."/>
        </authorList>
    </citation>
    <scope>NUCLEOTIDE SEQUENCE [LARGE SCALE GENOMIC DNA]</scope>
    <source>
        <strain evidence="12">WS74</strain>
    </source>
</reference>
<dbReference type="NCBIfam" id="TIGR00517">
    <property type="entry name" value="acyl_carrier"/>
    <property type="match status" value="1"/>
</dbReference>
<dbReference type="KEGG" id="wce:WS08_0332"/>
<keyword evidence="5 7" id="KW-0443">Lipid metabolism</keyword>
<dbReference type="InterPro" id="IPR009081">
    <property type="entry name" value="PP-bd_ACP"/>
</dbReference>
<comment type="pathway">
    <text evidence="7 9">Lipid metabolism; fatty acid biosynthesis.</text>
</comment>
<dbReference type="GO" id="GO:0000035">
    <property type="term" value="F:acyl binding"/>
    <property type="evidence" value="ECO:0007669"/>
    <property type="project" value="TreeGrafter"/>
</dbReference>
<dbReference type="AlphaFoldDB" id="A0A075TY63"/>
<accession>A0A075TY63</accession>
<dbReference type="KEGG" id="wci:WS105_0330"/>
<keyword evidence="6 7" id="KW-0275">Fatty acid biosynthesis</keyword>
<dbReference type="InterPro" id="IPR036736">
    <property type="entry name" value="ACP-like_sf"/>
</dbReference>
<sequence length="78" mass="8689">MSREEVFTKVTGLIADHFELDQANIQGSMDLMADVDADSIDFVELVLEMEDEFDAEISDDDAANLKTVDDIVNYIASK</sequence>